<name>A0AAN7VNL5_9COLE</name>
<dbReference type="Proteomes" id="UP001329430">
    <property type="component" value="Chromosome 3"/>
</dbReference>
<sequence>MNILDVNEKVLVDNRIINYEYHTHQPYTNRFGNNDEIRIPIQEDMCTLPSQSHLYIEGKLLRQDGTASLTAKFVNNGIAFLFSEIRYEINGIVVDSTSKVGLSSTMKALISLTPNDSTRYQNSGWFPTANNATASATGRFNVCIPLQMLLGFAEDYRKVVLNIRQELVLIRSNTDNDAVISPNADEALKVDIEKIYWKVPHIIPALAEELALTKYIDKSSDTQIAFRSWETHLYPALPQTDKHTWAIKTATSLETPRYIIIGFQTDRDGKVDKDASKFDHCDIKNVRVFLNTERYPYDNLNINYGNNRYATLYEMYAKFQSSYYDTDNRPLFTPQQFKESAPLIVVDCSNQKEGLNSKSVVLRVEFETNSNIAHNTTAYCLILHDRVFTYNALTKAVRQA</sequence>
<protein>
    <recommendedName>
        <fullName evidence="1">Double jelly roll-like domain-containing protein</fullName>
    </recommendedName>
</protein>
<keyword evidence="3" id="KW-1185">Reference proteome</keyword>
<gene>
    <name evidence="2" type="ORF">RI129_005523</name>
</gene>
<dbReference type="EMBL" id="JAVRBK010000003">
    <property type="protein sequence ID" value="KAK5647059.1"/>
    <property type="molecule type" value="Genomic_DNA"/>
</dbReference>
<reference evidence="2 3" key="1">
    <citation type="journal article" date="2024" name="Insects">
        <title>An Improved Chromosome-Level Genome Assembly of the Firefly Pyrocoelia pectoralis.</title>
        <authorList>
            <person name="Fu X."/>
            <person name="Meyer-Rochow V.B."/>
            <person name="Ballantyne L."/>
            <person name="Zhu X."/>
        </authorList>
    </citation>
    <scope>NUCLEOTIDE SEQUENCE [LARGE SCALE GENOMIC DNA]</scope>
    <source>
        <strain evidence="2">XCY_ONT2</strain>
    </source>
</reference>
<evidence type="ECO:0000313" key="2">
    <source>
        <dbReference type="EMBL" id="KAK5647059.1"/>
    </source>
</evidence>
<comment type="caution">
    <text evidence="2">The sequence shown here is derived from an EMBL/GenBank/DDBJ whole genome shotgun (WGS) entry which is preliminary data.</text>
</comment>
<feature type="domain" description="Double jelly roll-like" evidence="1">
    <location>
        <begin position="73"/>
        <end position="387"/>
    </location>
</feature>
<evidence type="ECO:0000259" key="1">
    <source>
        <dbReference type="Pfam" id="PF21738"/>
    </source>
</evidence>
<dbReference type="InterPro" id="IPR049512">
    <property type="entry name" value="DJR-like_dom"/>
</dbReference>
<organism evidence="2 3">
    <name type="scientific">Pyrocoelia pectoralis</name>
    <dbReference type="NCBI Taxonomy" id="417401"/>
    <lineage>
        <taxon>Eukaryota</taxon>
        <taxon>Metazoa</taxon>
        <taxon>Ecdysozoa</taxon>
        <taxon>Arthropoda</taxon>
        <taxon>Hexapoda</taxon>
        <taxon>Insecta</taxon>
        <taxon>Pterygota</taxon>
        <taxon>Neoptera</taxon>
        <taxon>Endopterygota</taxon>
        <taxon>Coleoptera</taxon>
        <taxon>Polyphaga</taxon>
        <taxon>Elateriformia</taxon>
        <taxon>Elateroidea</taxon>
        <taxon>Lampyridae</taxon>
        <taxon>Lampyrinae</taxon>
        <taxon>Pyrocoelia</taxon>
    </lineage>
</organism>
<dbReference type="AlphaFoldDB" id="A0AAN7VNL5"/>
<proteinExistence type="predicted"/>
<dbReference type="Pfam" id="PF21738">
    <property type="entry name" value="DJR-like_dom"/>
    <property type="match status" value="1"/>
</dbReference>
<dbReference type="PANTHER" id="PTHR36159:SF1">
    <property type="entry name" value="RETROVIRUS-RELATED POL POLYPROTEIN FROM TRANSPOSON 412-LIKE PROTEIN"/>
    <property type="match status" value="1"/>
</dbReference>
<accession>A0AAN7VNL5</accession>
<evidence type="ECO:0000313" key="3">
    <source>
        <dbReference type="Proteomes" id="UP001329430"/>
    </source>
</evidence>
<dbReference type="PANTHER" id="PTHR36159">
    <property type="entry name" value="PROTEIN CBG23766"/>
    <property type="match status" value="1"/>
</dbReference>